<dbReference type="InterPro" id="IPR026634">
    <property type="entry name" value="TPST-like"/>
</dbReference>
<sequence>MTTSSSQDSRVEAKHDPGFTVPTWMHVLGGWVHRHPRAWTRLGNLETRIVQDAIAEITVDRPVYVAGLARSGTTILLERLAEHPQVGTHRYADFPPLLTPYWWNRWLSLVPNSQEEAQERAHKDGIAVTSQSPEAFEEMLWMAFFPRIHDPSRCAVLDREASHPAFERFYDDHIRKLLAVRQRQRYVAKGNYNLVRLGYLQRLYPEARFVLAIRDPVWHIASLMKQQALFAAGEASQPRALEHMRRVGHFEFGLDRRAINVGDDALTARITGLWESGQEVEGWAHYWAAIYRHVADLLDADHALREACLVVRYEDLCSQPEATLSRVHVHSQLAIEPQAIKEAAAGLHAPTYYRPKFSDRELALIEEITRPVALRFGYGHEPGS</sequence>
<evidence type="ECO:0000313" key="2">
    <source>
        <dbReference type="EMBL" id="MFC3284044.1"/>
    </source>
</evidence>
<dbReference type="EMBL" id="JBHRUG010000019">
    <property type="protein sequence ID" value="MFC3284044.1"/>
    <property type="molecule type" value="Genomic_DNA"/>
</dbReference>
<evidence type="ECO:0000256" key="1">
    <source>
        <dbReference type="ARBA" id="ARBA00022679"/>
    </source>
</evidence>
<dbReference type="InterPro" id="IPR027417">
    <property type="entry name" value="P-loop_NTPase"/>
</dbReference>
<accession>A0ABV7LPH3</accession>
<name>A0ABV7LPH3_9GAMM</name>
<dbReference type="RefSeq" id="WP_386773623.1">
    <property type="nucleotide sequence ID" value="NZ_JBHRUG010000019.1"/>
</dbReference>
<protein>
    <submittedName>
        <fullName evidence="2">Sulfotransferase</fullName>
    </submittedName>
</protein>
<organism evidence="2 3">
    <name type="scientific">Litchfieldella rifensis</name>
    <dbReference type="NCBI Taxonomy" id="762643"/>
    <lineage>
        <taxon>Bacteria</taxon>
        <taxon>Pseudomonadati</taxon>
        <taxon>Pseudomonadota</taxon>
        <taxon>Gammaproteobacteria</taxon>
        <taxon>Oceanospirillales</taxon>
        <taxon>Halomonadaceae</taxon>
        <taxon>Litchfieldella</taxon>
    </lineage>
</organism>
<comment type="caution">
    <text evidence="2">The sequence shown here is derived from an EMBL/GenBank/DDBJ whole genome shotgun (WGS) entry which is preliminary data.</text>
</comment>
<dbReference type="Proteomes" id="UP001595579">
    <property type="component" value="Unassembled WGS sequence"/>
</dbReference>
<keyword evidence="3" id="KW-1185">Reference proteome</keyword>
<dbReference type="PANTHER" id="PTHR12788:SF10">
    <property type="entry name" value="PROTEIN-TYROSINE SULFOTRANSFERASE"/>
    <property type="match status" value="1"/>
</dbReference>
<evidence type="ECO:0000313" key="3">
    <source>
        <dbReference type="Proteomes" id="UP001595579"/>
    </source>
</evidence>
<dbReference type="Gene3D" id="3.40.50.300">
    <property type="entry name" value="P-loop containing nucleotide triphosphate hydrolases"/>
    <property type="match status" value="1"/>
</dbReference>
<dbReference type="PANTHER" id="PTHR12788">
    <property type="entry name" value="PROTEIN-TYROSINE SULFOTRANSFERASE 2"/>
    <property type="match status" value="1"/>
</dbReference>
<keyword evidence="1" id="KW-0808">Transferase</keyword>
<dbReference type="Pfam" id="PF13469">
    <property type="entry name" value="Sulfotransfer_3"/>
    <property type="match status" value="1"/>
</dbReference>
<reference evidence="3" key="1">
    <citation type="journal article" date="2019" name="Int. J. Syst. Evol. Microbiol.">
        <title>The Global Catalogue of Microorganisms (GCM) 10K type strain sequencing project: providing services to taxonomists for standard genome sequencing and annotation.</title>
        <authorList>
            <consortium name="The Broad Institute Genomics Platform"/>
            <consortium name="The Broad Institute Genome Sequencing Center for Infectious Disease"/>
            <person name="Wu L."/>
            <person name="Ma J."/>
        </authorList>
    </citation>
    <scope>NUCLEOTIDE SEQUENCE [LARGE SCALE GENOMIC DNA]</scope>
    <source>
        <strain evidence="3">CECT 7698</strain>
    </source>
</reference>
<proteinExistence type="predicted"/>
<dbReference type="SUPFAM" id="SSF52540">
    <property type="entry name" value="P-loop containing nucleoside triphosphate hydrolases"/>
    <property type="match status" value="1"/>
</dbReference>
<gene>
    <name evidence="2" type="ORF">ACFOEV_10540</name>
</gene>